<gene>
    <name evidence="2" type="ORF">ColLi_13709</name>
</gene>
<evidence type="ECO:0000256" key="1">
    <source>
        <dbReference type="SAM" id="MobiDB-lite"/>
    </source>
</evidence>
<reference evidence="2 3" key="1">
    <citation type="submission" date="2021-07" db="EMBL/GenBank/DDBJ databases">
        <title>Genome data of Colletotrichum spaethianum.</title>
        <authorList>
            <person name="Utami Y.D."/>
            <person name="Hiruma K."/>
        </authorList>
    </citation>
    <scope>NUCLEOTIDE SEQUENCE [LARGE SCALE GENOMIC DNA]</scope>
    <source>
        <strain evidence="2 3">MAFF 242679</strain>
    </source>
</reference>
<dbReference type="Proteomes" id="UP001055172">
    <property type="component" value="Unassembled WGS sequence"/>
</dbReference>
<comment type="caution">
    <text evidence="2">The sequence shown here is derived from an EMBL/GenBank/DDBJ whole genome shotgun (WGS) entry which is preliminary data.</text>
</comment>
<dbReference type="AlphaFoldDB" id="A0AA37H0Q6"/>
<organism evidence="2 3">
    <name type="scientific">Colletotrichum liriopes</name>
    <dbReference type="NCBI Taxonomy" id="708192"/>
    <lineage>
        <taxon>Eukaryota</taxon>
        <taxon>Fungi</taxon>
        <taxon>Dikarya</taxon>
        <taxon>Ascomycota</taxon>
        <taxon>Pezizomycotina</taxon>
        <taxon>Sordariomycetes</taxon>
        <taxon>Hypocreomycetidae</taxon>
        <taxon>Glomerellales</taxon>
        <taxon>Glomerellaceae</taxon>
        <taxon>Colletotrichum</taxon>
        <taxon>Colletotrichum spaethianum species complex</taxon>
    </lineage>
</organism>
<sequence length="95" mass="10443">MDTSAIRGLLAASLDPDADTRRRAEIQLKQTIRTTSHRTHIYTMDDTPTRLPPAPRRSRSRARSRRPVPGPWAEEGTAAHIAALVVVVFVVGFAG</sequence>
<dbReference type="EMBL" id="BPPX01000061">
    <property type="protein sequence ID" value="GJC90871.1"/>
    <property type="molecule type" value="Genomic_DNA"/>
</dbReference>
<evidence type="ECO:0000313" key="2">
    <source>
        <dbReference type="EMBL" id="GJC90871.1"/>
    </source>
</evidence>
<name>A0AA37H0Q6_9PEZI</name>
<protein>
    <submittedName>
        <fullName evidence="2">Uncharacterized protein</fullName>
    </submittedName>
</protein>
<evidence type="ECO:0000313" key="3">
    <source>
        <dbReference type="Proteomes" id="UP001055172"/>
    </source>
</evidence>
<accession>A0AA37H0Q6</accession>
<feature type="compositionally biased region" description="Basic residues" evidence="1">
    <location>
        <begin position="56"/>
        <end position="66"/>
    </location>
</feature>
<feature type="region of interest" description="Disordered" evidence="1">
    <location>
        <begin position="43"/>
        <end position="74"/>
    </location>
</feature>
<proteinExistence type="predicted"/>
<keyword evidence="3" id="KW-1185">Reference proteome</keyword>